<evidence type="ECO:0000259" key="1">
    <source>
        <dbReference type="Pfam" id="PF12146"/>
    </source>
</evidence>
<dbReference type="FunCoup" id="A0A2G5DE53">
    <property type="interactions" value="694"/>
</dbReference>
<dbReference type="PANTHER" id="PTHR42886">
    <property type="entry name" value="RE40534P-RELATED"/>
    <property type="match status" value="1"/>
</dbReference>
<protein>
    <recommendedName>
        <fullName evidence="1">Serine aminopeptidase S33 domain-containing protein</fullName>
    </recommendedName>
</protein>
<proteinExistence type="predicted"/>
<gene>
    <name evidence="2" type="ORF">AQUCO_02200320v1</name>
</gene>
<dbReference type="STRING" id="218851.A0A2G5DE53"/>
<accession>A0A2G5DE53</accession>
<name>A0A2G5DE53_AQUCA</name>
<dbReference type="Pfam" id="PF12146">
    <property type="entry name" value="Hydrolase_4"/>
    <property type="match status" value="1"/>
</dbReference>
<evidence type="ECO:0000313" key="3">
    <source>
        <dbReference type="Proteomes" id="UP000230069"/>
    </source>
</evidence>
<dbReference type="AlphaFoldDB" id="A0A2G5DE53"/>
<dbReference type="SUPFAM" id="SSF53474">
    <property type="entry name" value="alpha/beta-Hydrolases"/>
    <property type="match status" value="1"/>
</dbReference>
<dbReference type="Proteomes" id="UP000230069">
    <property type="component" value="Unassembled WGS sequence"/>
</dbReference>
<dbReference type="InParanoid" id="A0A2G5DE53"/>
<reference evidence="2 3" key="1">
    <citation type="submission" date="2017-09" db="EMBL/GenBank/DDBJ databases">
        <title>WGS assembly of Aquilegia coerulea Goldsmith.</title>
        <authorList>
            <person name="Hodges S."/>
            <person name="Kramer E."/>
            <person name="Nordborg M."/>
            <person name="Tomkins J."/>
            <person name="Borevitz J."/>
            <person name="Derieg N."/>
            <person name="Yan J."/>
            <person name="Mihaltcheva S."/>
            <person name="Hayes R.D."/>
            <person name="Rokhsar D."/>
        </authorList>
    </citation>
    <scope>NUCLEOTIDE SEQUENCE [LARGE SCALE GENOMIC DNA]</scope>
    <source>
        <strain evidence="3">cv. Goldsmith</strain>
    </source>
</reference>
<sequence>MAHQSSSSLEVVQVKRITLQNNYGENLVGLLHETCSTELVILCHGFRSSKEDTTMVNLADALTKAGISVFRFDFSGNGESEGLFQFGDYLKEVDDLRSVVLYFSGGKHTIITVLGHSKGGNVVLLYASKYHDVPTIVNVSGRYNLKKGIEERLGKDYLQNIKRDGYIDVMDKNGEVQYRITEESLMERLGIDMHAACLSIKHSSRVLTVHGSSDEVIPVEDAFEFAKIIPNHKLHIIEGSDHGYSKHQAELAGVVLNFIKAFLHHGKGELN</sequence>
<evidence type="ECO:0000313" key="2">
    <source>
        <dbReference type="EMBL" id="PIA41805.1"/>
    </source>
</evidence>
<dbReference type="Gene3D" id="3.40.50.1820">
    <property type="entry name" value="alpha/beta hydrolase"/>
    <property type="match status" value="1"/>
</dbReference>
<dbReference type="OrthoDB" id="9988524at2759"/>
<dbReference type="InterPro" id="IPR029058">
    <property type="entry name" value="AB_hydrolase_fold"/>
</dbReference>
<dbReference type="InterPro" id="IPR022742">
    <property type="entry name" value="Hydrolase_4"/>
</dbReference>
<feature type="domain" description="Serine aminopeptidase S33" evidence="1">
    <location>
        <begin position="38"/>
        <end position="243"/>
    </location>
</feature>
<organism evidence="2 3">
    <name type="scientific">Aquilegia coerulea</name>
    <name type="common">Rocky mountain columbine</name>
    <dbReference type="NCBI Taxonomy" id="218851"/>
    <lineage>
        <taxon>Eukaryota</taxon>
        <taxon>Viridiplantae</taxon>
        <taxon>Streptophyta</taxon>
        <taxon>Embryophyta</taxon>
        <taxon>Tracheophyta</taxon>
        <taxon>Spermatophyta</taxon>
        <taxon>Magnoliopsida</taxon>
        <taxon>Ranunculales</taxon>
        <taxon>Ranunculaceae</taxon>
        <taxon>Thalictroideae</taxon>
        <taxon>Aquilegia</taxon>
    </lineage>
</organism>
<dbReference type="EMBL" id="KZ305039">
    <property type="protein sequence ID" value="PIA41805.1"/>
    <property type="molecule type" value="Genomic_DNA"/>
</dbReference>
<dbReference type="PANTHER" id="PTHR42886:SF53">
    <property type="entry name" value="ALPHA_BETA-HYDROLASES SUPERFAMILY PROTEIN"/>
    <property type="match status" value="1"/>
</dbReference>
<keyword evidence="3" id="KW-1185">Reference proteome</keyword>